<reference evidence="2 3" key="1">
    <citation type="submission" date="2018-08" db="EMBL/GenBank/DDBJ databases">
        <title>A genome reference for cultivated species of the human gut microbiota.</title>
        <authorList>
            <person name="Zou Y."/>
            <person name="Xue W."/>
            <person name="Luo G."/>
        </authorList>
    </citation>
    <scope>NUCLEOTIDE SEQUENCE [LARGE SCALE GENOMIC DNA]</scope>
    <source>
        <strain evidence="2 3">AM32-8LB</strain>
    </source>
</reference>
<evidence type="ECO:0000313" key="2">
    <source>
        <dbReference type="EMBL" id="RHD03916.1"/>
    </source>
</evidence>
<gene>
    <name evidence="2" type="ORF">DW813_07695</name>
</gene>
<evidence type="ECO:0000259" key="1">
    <source>
        <dbReference type="Pfam" id="PF00882"/>
    </source>
</evidence>
<sequence>MPGYVTHYIFGRDMYEKLNDPVLKNNLYKNRAVYALGHQGPDIFFYYLPAYVLHGHNLGDMAHTENTGAFYAALLESRSIFKKPEDLQIANAYLEGFLGHYILDSICHPFIYGRTHYKKDDRGYFSRHAYLETEIDTSLLELKYHRRRADFHMENTIMLTPRQKWIVARMLHYAYQHTYHGLFVSRYTIFMAIFATQLGFRILYDGTGQKKVLFRFAEKHTLGYPVFSPLIANDSLLFRTDPFNMQHKKWTNPWDPSITSVESFFDLYEKAEVKYLYCLNELSALLKERIHSPKASLLTEQFLKDYGNASFHSGLSSELPS</sequence>
<dbReference type="AlphaFoldDB" id="A0A396AJC8"/>
<accession>A0A396AJC8</accession>
<dbReference type="Pfam" id="PF00882">
    <property type="entry name" value="Zn_dep_PLPC"/>
    <property type="match status" value="1"/>
</dbReference>
<proteinExistence type="predicted"/>
<name>A0A396AJC8_9FIRM</name>
<dbReference type="InterPro" id="IPR029002">
    <property type="entry name" value="PLPC/GPLD1"/>
</dbReference>
<protein>
    <recommendedName>
        <fullName evidence="1">Phospholipase C/D domain-containing protein</fullName>
    </recommendedName>
</protein>
<comment type="caution">
    <text evidence="2">The sequence shown here is derived from an EMBL/GenBank/DDBJ whole genome shotgun (WGS) entry which is preliminary data.</text>
</comment>
<organism evidence="2 3">
    <name type="scientific">Roseburia inulinivorans</name>
    <dbReference type="NCBI Taxonomy" id="360807"/>
    <lineage>
        <taxon>Bacteria</taxon>
        <taxon>Bacillati</taxon>
        <taxon>Bacillota</taxon>
        <taxon>Clostridia</taxon>
        <taxon>Lachnospirales</taxon>
        <taxon>Lachnospiraceae</taxon>
        <taxon>Roseburia</taxon>
    </lineage>
</organism>
<dbReference type="Proteomes" id="UP000266391">
    <property type="component" value="Unassembled WGS sequence"/>
</dbReference>
<dbReference type="RefSeq" id="WP_118092833.1">
    <property type="nucleotide sequence ID" value="NZ_QSIQ01000009.1"/>
</dbReference>
<feature type="domain" description="Phospholipase C/D" evidence="1">
    <location>
        <begin position="6"/>
        <end position="147"/>
    </location>
</feature>
<dbReference type="EMBL" id="QSIQ01000009">
    <property type="protein sequence ID" value="RHD03916.1"/>
    <property type="molecule type" value="Genomic_DNA"/>
</dbReference>
<evidence type="ECO:0000313" key="3">
    <source>
        <dbReference type="Proteomes" id="UP000266391"/>
    </source>
</evidence>